<dbReference type="CDD" id="cd22909">
    <property type="entry name" value="HFD_archaea_histone-like"/>
    <property type="match status" value="1"/>
</dbReference>
<dbReference type="Proteomes" id="UP000075578">
    <property type="component" value="Unassembled WGS sequence"/>
</dbReference>
<evidence type="ECO:0000313" key="9">
    <source>
        <dbReference type="Proteomes" id="UP000075578"/>
    </source>
</evidence>
<evidence type="ECO:0000256" key="6">
    <source>
        <dbReference type="ARBA" id="ARBA00023125"/>
    </source>
</evidence>
<reference evidence="8 9" key="1">
    <citation type="journal article" date="2016" name="ISME J.">
        <title>Chasing the elusive Euryarchaeota class WSA2: genomes reveal a uniquely fastidious methyl-reducing methanogen.</title>
        <authorList>
            <person name="Nobu M.K."/>
            <person name="Narihiro T."/>
            <person name="Kuroda K."/>
            <person name="Mei R."/>
            <person name="Liu W.T."/>
        </authorList>
    </citation>
    <scope>NUCLEOTIDE SEQUENCE [LARGE SCALE GENOMIC DNA]</scope>
    <source>
        <strain evidence="8">U1lsi0528_Bin089</strain>
    </source>
</reference>
<dbReference type="AlphaFoldDB" id="A0A150J7Z8"/>
<name>A0A150J7Z8_9EURY</name>
<protein>
    <submittedName>
        <fullName evidence="8">Archaeal histone A</fullName>
    </submittedName>
</protein>
<gene>
    <name evidence="8" type="ORF">AMQ74_00418</name>
</gene>
<dbReference type="InterPro" id="IPR009072">
    <property type="entry name" value="Histone-fold"/>
</dbReference>
<organism evidence="8 9">
    <name type="scientific">Candidatus Methanofastidiosum methylothiophilum</name>
    <dbReference type="NCBI Taxonomy" id="1705564"/>
    <lineage>
        <taxon>Archaea</taxon>
        <taxon>Methanobacteriati</taxon>
        <taxon>Methanobacteriota</taxon>
        <taxon>Stenosarchaea group</taxon>
        <taxon>Candidatus Methanofastidiosia</taxon>
        <taxon>Candidatus Methanofastidiosales</taxon>
        <taxon>Candidatus Methanofastidiosaceae</taxon>
        <taxon>Candidatus Methanofastidiosum</taxon>
    </lineage>
</organism>
<evidence type="ECO:0000256" key="2">
    <source>
        <dbReference type="ARBA" id="ARBA00004496"/>
    </source>
</evidence>
<evidence type="ECO:0000256" key="4">
    <source>
        <dbReference type="ARBA" id="ARBA00022454"/>
    </source>
</evidence>
<dbReference type="NCBIfam" id="NF043032">
    <property type="entry name" value="archaea_histone"/>
    <property type="match status" value="1"/>
</dbReference>
<comment type="similarity">
    <text evidence="3">Belongs to the archaeal histone HMF family.</text>
</comment>
<keyword evidence="6" id="KW-0238">DNA-binding</keyword>
<dbReference type="InterPro" id="IPR003958">
    <property type="entry name" value="CBFA_NFYB_domain"/>
</dbReference>
<evidence type="ECO:0000256" key="5">
    <source>
        <dbReference type="ARBA" id="ARBA00022490"/>
    </source>
</evidence>
<sequence>MREPEELPLAPLERLLRKEGAERVSEDACKVLGVALEDYSKIIARKARDYSAHAKRKTIKAEDIELALRDLNI</sequence>
<dbReference type="Gene3D" id="1.10.20.10">
    <property type="entry name" value="Histone, subunit A"/>
    <property type="match status" value="1"/>
</dbReference>
<dbReference type="GO" id="GO:0005737">
    <property type="term" value="C:cytoplasm"/>
    <property type="evidence" value="ECO:0007669"/>
    <property type="project" value="UniProtKB-SubCell"/>
</dbReference>
<feature type="domain" description="Transcription factor CBF/NF-Y/archaeal histone" evidence="7">
    <location>
        <begin position="6"/>
        <end position="68"/>
    </location>
</feature>
<comment type="subcellular location">
    <subcellularLocation>
        <location evidence="1">Chromosome</location>
    </subcellularLocation>
    <subcellularLocation>
        <location evidence="2">Cytoplasm</location>
    </subcellularLocation>
</comment>
<keyword evidence="4" id="KW-0158">Chromosome</keyword>
<comment type="caution">
    <text evidence="8">The sequence shown here is derived from an EMBL/GenBank/DDBJ whole genome shotgun (WGS) entry which is preliminary data.</text>
</comment>
<evidence type="ECO:0000259" key="7">
    <source>
        <dbReference type="Pfam" id="PF00808"/>
    </source>
</evidence>
<evidence type="ECO:0000256" key="3">
    <source>
        <dbReference type="ARBA" id="ARBA00008264"/>
    </source>
</evidence>
<dbReference type="GO" id="GO:0003677">
    <property type="term" value="F:DNA binding"/>
    <property type="evidence" value="ECO:0007669"/>
    <property type="project" value="UniProtKB-KW"/>
</dbReference>
<evidence type="ECO:0000256" key="1">
    <source>
        <dbReference type="ARBA" id="ARBA00004286"/>
    </source>
</evidence>
<accession>A0A150J7Z8</accession>
<evidence type="ECO:0000313" key="8">
    <source>
        <dbReference type="EMBL" id="KYC53362.1"/>
    </source>
</evidence>
<dbReference type="PANTHER" id="PTHR47828:SF1">
    <property type="entry name" value="ARCHAEAL HISTONE A"/>
    <property type="match status" value="1"/>
</dbReference>
<dbReference type="EMBL" id="LNGD01000014">
    <property type="protein sequence ID" value="KYC53362.1"/>
    <property type="molecule type" value="Genomic_DNA"/>
</dbReference>
<dbReference type="Pfam" id="PF00808">
    <property type="entry name" value="CBFD_NFYB_HMF"/>
    <property type="match status" value="1"/>
</dbReference>
<dbReference type="InterPro" id="IPR050004">
    <property type="entry name" value="HmfB-like"/>
</dbReference>
<keyword evidence="5" id="KW-0963">Cytoplasm</keyword>
<dbReference type="InterPro" id="IPR050947">
    <property type="entry name" value="Archaeal_histone_HMF"/>
</dbReference>
<dbReference type="GO" id="GO:0046982">
    <property type="term" value="F:protein heterodimerization activity"/>
    <property type="evidence" value="ECO:0007669"/>
    <property type="project" value="InterPro"/>
</dbReference>
<proteinExistence type="inferred from homology"/>
<dbReference type="PANTHER" id="PTHR47828">
    <property type="entry name" value="ARCHAEAL HISTONE A"/>
    <property type="match status" value="1"/>
</dbReference>
<dbReference type="SUPFAM" id="SSF47113">
    <property type="entry name" value="Histone-fold"/>
    <property type="match status" value="1"/>
</dbReference>
<dbReference type="GO" id="GO:0005694">
    <property type="term" value="C:chromosome"/>
    <property type="evidence" value="ECO:0007669"/>
    <property type="project" value="UniProtKB-SubCell"/>
</dbReference>